<evidence type="ECO:0000313" key="2">
    <source>
        <dbReference type="Proteomes" id="UP000177080"/>
    </source>
</evidence>
<protein>
    <submittedName>
        <fullName evidence="1">Uncharacterized protein</fullName>
    </submittedName>
</protein>
<sequence length="122" mass="13643">MGVVRFEYFDPKYPGVVLVEEGGDREGRYWEPRENGMRLRVQAIGALGMYSLGMGEIAEARLRKETGFGKAQVQALAEGRLPWPDEVIENGSWEGKLRQLARALGAGDEGLIRMVECLTAWQ</sequence>
<organism evidence="1 2">
    <name type="scientific">Candidatus Amesbacteria bacterium RIFCSPLOWO2_01_FULL_48_25</name>
    <dbReference type="NCBI Taxonomy" id="1797259"/>
    <lineage>
        <taxon>Bacteria</taxon>
        <taxon>Candidatus Amesiibacteriota</taxon>
    </lineage>
</organism>
<evidence type="ECO:0000313" key="1">
    <source>
        <dbReference type="EMBL" id="OGD04447.1"/>
    </source>
</evidence>
<proteinExistence type="predicted"/>
<accession>A0A1F4ZFN4</accession>
<reference evidence="1 2" key="1">
    <citation type="journal article" date="2016" name="Nat. Commun.">
        <title>Thousands of microbial genomes shed light on interconnected biogeochemical processes in an aquifer system.</title>
        <authorList>
            <person name="Anantharaman K."/>
            <person name="Brown C.T."/>
            <person name="Hug L.A."/>
            <person name="Sharon I."/>
            <person name="Castelle C.J."/>
            <person name="Probst A.J."/>
            <person name="Thomas B.C."/>
            <person name="Singh A."/>
            <person name="Wilkins M.J."/>
            <person name="Karaoz U."/>
            <person name="Brodie E.L."/>
            <person name="Williams K.H."/>
            <person name="Hubbard S.S."/>
            <person name="Banfield J.F."/>
        </authorList>
    </citation>
    <scope>NUCLEOTIDE SEQUENCE [LARGE SCALE GENOMIC DNA]</scope>
</reference>
<name>A0A1F4ZFN4_9BACT</name>
<dbReference type="EMBL" id="MEXN01000001">
    <property type="protein sequence ID" value="OGD04447.1"/>
    <property type="molecule type" value="Genomic_DNA"/>
</dbReference>
<dbReference type="STRING" id="1797259.A2989_05475"/>
<dbReference type="Proteomes" id="UP000177080">
    <property type="component" value="Unassembled WGS sequence"/>
</dbReference>
<comment type="caution">
    <text evidence="1">The sequence shown here is derived from an EMBL/GenBank/DDBJ whole genome shotgun (WGS) entry which is preliminary data.</text>
</comment>
<gene>
    <name evidence="1" type="ORF">A2989_05475</name>
</gene>
<dbReference type="AlphaFoldDB" id="A0A1F4ZFN4"/>